<evidence type="ECO:0000259" key="3">
    <source>
        <dbReference type="Pfam" id="PF16344"/>
    </source>
</evidence>
<feature type="transmembrane region" description="Helical" evidence="1">
    <location>
        <begin position="90"/>
        <end position="110"/>
    </location>
</feature>
<dbReference type="Pfam" id="PF04773">
    <property type="entry name" value="FecR"/>
    <property type="match status" value="1"/>
</dbReference>
<feature type="domain" description="FecR protein" evidence="2">
    <location>
        <begin position="118"/>
        <end position="214"/>
    </location>
</feature>
<dbReference type="Gene3D" id="3.55.50.30">
    <property type="match status" value="1"/>
</dbReference>
<organism evidence="4 5">
    <name type="scientific">Dyadobacter linearis</name>
    <dbReference type="NCBI Taxonomy" id="2823330"/>
    <lineage>
        <taxon>Bacteria</taxon>
        <taxon>Pseudomonadati</taxon>
        <taxon>Bacteroidota</taxon>
        <taxon>Cytophagia</taxon>
        <taxon>Cytophagales</taxon>
        <taxon>Spirosomataceae</taxon>
        <taxon>Dyadobacter</taxon>
    </lineage>
</organism>
<evidence type="ECO:0000313" key="4">
    <source>
        <dbReference type="EMBL" id="CAG5067350.1"/>
    </source>
</evidence>
<evidence type="ECO:0000256" key="1">
    <source>
        <dbReference type="SAM" id="Phobius"/>
    </source>
</evidence>
<dbReference type="RefSeq" id="WP_215231536.1">
    <property type="nucleotide sequence ID" value="NZ_CAJRAU010000001.1"/>
</dbReference>
<dbReference type="InterPro" id="IPR032508">
    <property type="entry name" value="FecR_C"/>
</dbReference>
<feature type="domain" description="Protein FecR C-terminal" evidence="3">
    <location>
        <begin position="260"/>
        <end position="324"/>
    </location>
</feature>
<reference evidence="4 5" key="1">
    <citation type="submission" date="2021-04" db="EMBL/GenBank/DDBJ databases">
        <authorList>
            <person name="Rodrigo-Torres L."/>
            <person name="Arahal R. D."/>
            <person name="Lucena T."/>
        </authorList>
    </citation>
    <scope>NUCLEOTIDE SEQUENCE [LARGE SCALE GENOMIC DNA]</scope>
    <source>
        <strain evidence="4 5">CECT 9623</strain>
    </source>
</reference>
<name>A0ABM8UJE5_9BACT</name>
<dbReference type="InterPro" id="IPR012373">
    <property type="entry name" value="Ferrdict_sens_TM"/>
</dbReference>
<dbReference type="Proteomes" id="UP000679725">
    <property type="component" value="Unassembled WGS sequence"/>
</dbReference>
<accession>A0ABM8UJE5</accession>
<dbReference type="Pfam" id="PF16344">
    <property type="entry name" value="FecR_C"/>
    <property type="match status" value="1"/>
</dbReference>
<dbReference type="InterPro" id="IPR006860">
    <property type="entry name" value="FecR"/>
</dbReference>
<sequence length="332" mass="37671">MSSISKLLLFEHFSGRTSVLQKKLIGEWLQTEANREQFYAWLAEWEATFPVYDPELGEPLARFKQYMQEPEKMLADTSGNNLAINKTFTWYRYAAAAVFLLLVSFAGFMFKDHLLYQRYTSDFGKMKEITLSDGSRVTLNANSVLRVPRWTFGASDRNVYLEGEAEFAITHLPDHQLFQVHTMDNSLITVLGTEFTVYTREQLTNVVLNKGKVRLSSAAAEEPHTMQPGERATIVKSGAIKVEMLSEKELAAEMAWKEHRFVFDNTPLSAVAEKIREVFGVEVHIADKALAVRTATGSFPAESAEELLTNMSVMYGFEIVKTKKQFQINPIP</sequence>
<keyword evidence="1" id="KW-1133">Transmembrane helix</keyword>
<gene>
    <name evidence="4" type="ORF">DYBT9623_00070</name>
</gene>
<keyword evidence="1" id="KW-0812">Transmembrane</keyword>
<dbReference type="Gene3D" id="2.60.120.1440">
    <property type="match status" value="1"/>
</dbReference>
<evidence type="ECO:0000259" key="2">
    <source>
        <dbReference type="Pfam" id="PF04773"/>
    </source>
</evidence>
<evidence type="ECO:0008006" key="6">
    <source>
        <dbReference type="Google" id="ProtNLM"/>
    </source>
</evidence>
<dbReference type="PIRSF" id="PIRSF018266">
    <property type="entry name" value="FecR"/>
    <property type="match status" value="1"/>
</dbReference>
<proteinExistence type="predicted"/>
<comment type="caution">
    <text evidence="4">The sequence shown here is derived from an EMBL/GenBank/DDBJ whole genome shotgun (WGS) entry which is preliminary data.</text>
</comment>
<protein>
    <recommendedName>
        <fullName evidence="6">FecR family protein</fullName>
    </recommendedName>
</protein>
<keyword evidence="1" id="KW-0472">Membrane</keyword>
<dbReference type="EMBL" id="CAJRAU010000001">
    <property type="protein sequence ID" value="CAG5067350.1"/>
    <property type="molecule type" value="Genomic_DNA"/>
</dbReference>
<evidence type="ECO:0000313" key="5">
    <source>
        <dbReference type="Proteomes" id="UP000679725"/>
    </source>
</evidence>
<dbReference type="PANTHER" id="PTHR30273:SF2">
    <property type="entry name" value="PROTEIN FECR"/>
    <property type="match status" value="1"/>
</dbReference>
<dbReference type="PANTHER" id="PTHR30273">
    <property type="entry name" value="PERIPLASMIC SIGNAL SENSOR AND SIGMA FACTOR ACTIVATOR FECR-RELATED"/>
    <property type="match status" value="1"/>
</dbReference>
<keyword evidence="5" id="KW-1185">Reference proteome</keyword>